<gene>
    <name evidence="2" type="ORF">WKI299_LOCUS25970</name>
    <name evidence="1" type="ORF">XDN619_LOCUS20840</name>
</gene>
<dbReference type="AlphaFoldDB" id="A0A816WLW7"/>
<evidence type="ECO:0000313" key="3">
    <source>
        <dbReference type="Proteomes" id="UP000663856"/>
    </source>
</evidence>
<dbReference type="Proteomes" id="UP000663856">
    <property type="component" value="Unassembled WGS sequence"/>
</dbReference>
<evidence type="ECO:0000313" key="2">
    <source>
        <dbReference type="EMBL" id="CAF2129126.1"/>
    </source>
</evidence>
<reference evidence="2" key="1">
    <citation type="submission" date="2021-02" db="EMBL/GenBank/DDBJ databases">
        <authorList>
            <person name="Nowell W R."/>
        </authorList>
    </citation>
    <scope>NUCLEOTIDE SEQUENCE</scope>
</reference>
<organism evidence="2 3">
    <name type="scientific">Rotaria magnacalcarata</name>
    <dbReference type="NCBI Taxonomy" id="392030"/>
    <lineage>
        <taxon>Eukaryota</taxon>
        <taxon>Metazoa</taxon>
        <taxon>Spiralia</taxon>
        <taxon>Gnathifera</taxon>
        <taxon>Rotifera</taxon>
        <taxon>Eurotatoria</taxon>
        <taxon>Bdelloidea</taxon>
        <taxon>Philodinida</taxon>
        <taxon>Philodinidae</taxon>
        <taxon>Rotaria</taxon>
    </lineage>
</organism>
<dbReference type="EMBL" id="CAJNRG010009259">
    <property type="protein sequence ID" value="CAF2111603.1"/>
    <property type="molecule type" value="Genomic_DNA"/>
</dbReference>
<accession>A0A816WLW7</accession>
<dbReference type="EMBL" id="CAJNRF010011183">
    <property type="protein sequence ID" value="CAF2129126.1"/>
    <property type="molecule type" value="Genomic_DNA"/>
</dbReference>
<comment type="caution">
    <text evidence="2">The sequence shown here is derived from an EMBL/GenBank/DDBJ whole genome shotgun (WGS) entry which is preliminary data.</text>
</comment>
<name>A0A816WLW7_9BILA</name>
<dbReference type="Proteomes" id="UP000663887">
    <property type="component" value="Unassembled WGS sequence"/>
</dbReference>
<proteinExistence type="predicted"/>
<protein>
    <submittedName>
        <fullName evidence="2">Uncharacterized protein</fullName>
    </submittedName>
</protein>
<evidence type="ECO:0000313" key="1">
    <source>
        <dbReference type="EMBL" id="CAF2111603.1"/>
    </source>
</evidence>
<sequence length="73" mass="8526">MDAHILYLPDEILELITFNVIGEPWIDDVRYFLSFTSTSSRRDPTNEKPTENTTWLSCCQQIYLMRTIPSNAL</sequence>